<dbReference type="Pfam" id="PF13432">
    <property type="entry name" value="TPR_16"/>
    <property type="match status" value="1"/>
</dbReference>
<evidence type="ECO:0000313" key="5">
    <source>
        <dbReference type="Proteomes" id="UP001157911"/>
    </source>
</evidence>
<evidence type="ECO:0000256" key="2">
    <source>
        <dbReference type="ARBA" id="ARBA00022803"/>
    </source>
</evidence>
<keyword evidence="5" id="KW-1185">Reference proteome</keyword>
<dbReference type="PROSITE" id="PS50005">
    <property type="entry name" value="TPR"/>
    <property type="match status" value="2"/>
</dbReference>
<dbReference type="Proteomes" id="UP001157911">
    <property type="component" value="Unassembled WGS sequence"/>
</dbReference>
<feature type="repeat" description="TPR" evidence="3">
    <location>
        <begin position="180"/>
        <end position="213"/>
    </location>
</feature>
<dbReference type="InterPro" id="IPR051012">
    <property type="entry name" value="CellSynth/LPSAsmb/PSIAsmb"/>
</dbReference>
<accession>A0ABY1NJE3</accession>
<name>A0ABY1NJE3_9BACT</name>
<comment type="caution">
    <text evidence="4">The sequence shown here is derived from an EMBL/GenBank/DDBJ whole genome shotgun (WGS) entry which is preliminary data.</text>
</comment>
<dbReference type="PANTHER" id="PTHR45586">
    <property type="entry name" value="TPR REPEAT-CONTAINING PROTEIN PA4667"/>
    <property type="match status" value="1"/>
</dbReference>
<evidence type="ECO:0000256" key="1">
    <source>
        <dbReference type="ARBA" id="ARBA00022737"/>
    </source>
</evidence>
<evidence type="ECO:0000313" key="4">
    <source>
        <dbReference type="EMBL" id="SMP11041.1"/>
    </source>
</evidence>
<keyword evidence="1" id="KW-0677">Repeat</keyword>
<dbReference type="SUPFAM" id="SSF48452">
    <property type="entry name" value="TPR-like"/>
    <property type="match status" value="2"/>
</dbReference>
<gene>
    <name evidence="4" type="ORF">SAMN06265339_0871</name>
</gene>
<dbReference type="PANTHER" id="PTHR45586:SF1">
    <property type="entry name" value="LIPOPOLYSACCHARIDE ASSEMBLY PROTEIN B"/>
    <property type="match status" value="1"/>
</dbReference>
<keyword evidence="2 3" id="KW-0802">TPR repeat</keyword>
<dbReference type="Pfam" id="PF13181">
    <property type="entry name" value="TPR_8"/>
    <property type="match status" value="1"/>
</dbReference>
<dbReference type="Gene3D" id="1.25.40.10">
    <property type="entry name" value="Tetratricopeptide repeat domain"/>
    <property type="match status" value="3"/>
</dbReference>
<reference evidence="4 5" key="1">
    <citation type="submission" date="2017-05" db="EMBL/GenBank/DDBJ databases">
        <authorList>
            <person name="Varghese N."/>
            <person name="Submissions S."/>
        </authorList>
    </citation>
    <scope>NUCLEOTIDE SEQUENCE [LARGE SCALE GENOMIC DNA]</scope>
    <source>
        <strain evidence="4 5">DSM 15522</strain>
    </source>
</reference>
<dbReference type="RefSeq" id="WP_283400357.1">
    <property type="nucleotide sequence ID" value="NZ_FXUB01000002.1"/>
</dbReference>
<dbReference type="SMART" id="SM00028">
    <property type="entry name" value="TPR"/>
    <property type="match status" value="7"/>
</dbReference>
<sequence length="415" mass="48061">MNSKRFKDRTADISSILKKAESLIKSKNYKRAIDELEKVKFRSVDYYLLLAEAYEGIGRNEEAERCLEEARFLDGEIRSKEKINKAINLAAKKKFLDAEKELFESIELNPFDKSAYLTLYSIYKEIGTVKKQIKVLEEIKTLDPFSPFPYIELARIYYFRRNYLKAIEVLKDALSRLDSPELHFELGKVLADAGKFEEAKEELSKACLLDFKNVEYRQKLAEVFVQEEDYESALEVVISTLELFPDATYVIQSAAALYDLLGKEELAEYYYRLAVSKSEGFVKEDALKVLAEFLAEKGKFDEAEFILKEIITTSGNVWMVLDAFAELAIILFDQDRFSDIAEWGRKVLKNPEISDEEYCEVAEIVADALYEGGKHKEALELYRDILTYSKDEKLIKRAYSKTKELEEIIKLEKLL</sequence>
<dbReference type="EMBL" id="FXUB01000002">
    <property type="protein sequence ID" value="SMP11041.1"/>
    <property type="molecule type" value="Genomic_DNA"/>
</dbReference>
<protein>
    <submittedName>
        <fullName evidence="4">Tetratricopeptide repeat-containing protein</fullName>
    </submittedName>
</protein>
<feature type="repeat" description="TPR" evidence="3">
    <location>
        <begin position="214"/>
        <end position="247"/>
    </location>
</feature>
<evidence type="ECO:0000256" key="3">
    <source>
        <dbReference type="PROSITE-ProRule" id="PRU00339"/>
    </source>
</evidence>
<dbReference type="InterPro" id="IPR011990">
    <property type="entry name" value="TPR-like_helical_dom_sf"/>
</dbReference>
<dbReference type="InterPro" id="IPR019734">
    <property type="entry name" value="TPR_rpt"/>
</dbReference>
<organism evidence="4 5">
    <name type="scientific">Desulfurobacterium pacificum</name>
    <dbReference type="NCBI Taxonomy" id="240166"/>
    <lineage>
        <taxon>Bacteria</taxon>
        <taxon>Pseudomonadati</taxon>
        <taxon>Aquificota</taxon>
        <taxon>Aquificia</taxon>
        <taxon>Desulfurobacteriales</taxon>
        <taxon>Desulfurobacteriaceae</taxon>
        <taxon>Desulfurobacterium</taxon>
    </lineage>
</organism>
<proteinExistence type="predicted"/>